<dbReference type="Proteomes" id="UP000194546">
    <property type="component" value="Unassembled WGS sequence"/>
</dbReference>
<feature type="binding site" evidence="8">
    <location>
        <position position="153"/>
    </location>
    <ligand>
        <name>ATP</name>
        <dbReference type="ChEBI" id="CHEBI:30616"/>
    </ligand>
</feature>
<feature type="binding site" evidence="8">
    <location>
        <position position="133"/>
    </location>
    <ligand>
        <name>ATP</name>
        <dbReference type="ChEBI" id="CHEBI:30616"/>
    </ligand>
</feature>
<reference evidence="9 10" key="1">
    <citation type="submission" date="2017-03" db="EMBL/GenBank/DDBJ databases">
        <title>Genome analysis of strain PAMC 26510.</title>
        <authorList>
            <person name="Oh H.-M."/>
            <person name="Yang J.-A."/>
        </authorList>
    </citation>
    <scope>NUCLEOTIDE SEQUENCE [LARGE SCALE GENOMIC DNA]</scope>
    <source>
        <strain evidence="9 10">PAMC 26510</strain>
    </source>
</reference>
<comment type="similarity">
    <text evidence="1 8">Belongs to the SELO family.</text>
</comment>
<feature type="binding site" evidence="8">
    <location>
        <position position="302"/>
    </location>
    <ligand>
        <name>ATP</name>
        <dbReference type="ChEBI" id="CHEBI:30616"/>
    </ligand>
</feature>
<keyword evidence="8" id="KW-0464">Manganese</keyword>
<proteinExistence type="inferred from homology"/>
<keyword evidence="3 8" id="KW-0548">Nucleotidyltransferase</keyword>
<dbReference type="GO" id="GO:0070733">
    <property type="term" value="F:AMPylase activity"/>
    <property type="evidence" value="ECO:0007669"/>
    <property type="project" value="UniProtKB-EC"/>
</dbReference>
<comment type="cofactor">
    <cofactor evidence="8">
        <name>Mg(2+)</name>
        <dbReference type="ChEBI" id="CHEBI:18420"/>
    </cofactor>
    <cofactor evidence="8">
        <name>Mn(2+)</name>
        <dbReference type="ChEBI" id="CHEBI:29035"/>
    </cofactor>
</comment>
<evidence type="ECO:0000256" key="1">
    <source>
        <dbReference type="ARBA" id="ARBA00009747"/>
    </source>
</evidence>
<dbReference type="PANTHER" id="PTHR32057:SF14">
    <property type="entry name" value="PROTEIN ADENYLYLTRANSFERASE SELO, MITOCHONDRIAL"/>
    <property type="match status" value="1"/>
</dbReference>
<dbReference type="Pfam" id="PF02696">
    <property type="entry name" value="SelO"/>
    <property type="match status" value="1"/>
</dbReference>
<name>A0A242M6R7_CABSO</name>
<evidence type="ECO:0000256" key="8">
    <source>
        <dbReference type="HAMAP-Rule" id="MF_00692"/>
    </source>
</evidence>
<feature type="binding site" evidence="8">
    <location>
        <position position="166"/>
    </location>
    <ligand>
        <name>ATP</name>
        <dbReference type="ChEBI" id="CHEBI:30616"/>
    </ligand>
</feature>
<dbReference type="EC" id="2.7.7.-" evidence="8"/>
<feature type="binding site" evidence="8">
    <location>
        <position position="293"/>
    </location>
    <ligand>
        <name>Mg(2+)</name>
        <dbReference type="ChEBI" id="CHEBI:18420"/>
    </ligand>
</feature>
<comment type="catalytic activity">
    <reaction evidence="8">
        <text>L-tyrosyl-[protein] + UTP = O-(5'-uridylyl)-L-tyrosyl-[protein] + diphosphate</text>
        <dbReference type="Rhea" id="RHEA:83887"/>
        <dbReference type="Rhea" id="RHEA-COMP:10136"/>
        <dbReference type="Rhea" id="RHEA-COMP:20238"/>
        <dbReference type="ChEBI" id="CHEBI:33019"/>
        <dbReference type="ChEBI" id="CHEBI:46398"/>
        <dbReference type="ChEBI" id="CHEBI:46858"/>
        <dbReference type="ChEBI" id="CHEBI:90602"/>
    </reaction>
</comment>
<evidence type="ECO:0000256" key="2">
    <source>
        <dbReference type="ARBA" id="ARBA00022679"/>
    </source>
</evidence>
<comment type="function">
    <text evidence="8">Nucleotidyltransferase involved in the post-translational modification of proteins. It can catalyze the addition of adenosine monophosphate (AMP) or uridine monophosphate (UMP) to a protein, resulting in modifications known as AMPylation and UMPylation.</text>
</comment>
<dbReference type="InterPro" id="IPR003846">
    <property type="entry name" value="SelO"/>
</dbReference>
<feature type="binding site" evidence="8">
    <location>
        <position position="165"/>
    </location>
    <ligand>
        <name>ATP</name>
        <dbReference type="ChEBI" id="CHEBI:30616"/>
    </ligand>
</feature>
<evidence type="ECO:0000256" key="7">
    <source>
        <dbReference type="ARBA" id="ARBA00022842"/>
    </source>
</evidence>
<evidence type="ECO:0000256" key="3">
    <source>
        <dbReference type="ARBA" id="ARBA00022695"/>
    </source>
</evidence>
<dbReference type="AlphaFoldDB" id="A0A242M6R7"/>
<comment type="catalytic activity">
    <reaction evidence="8">
        <text>L-seryl-[protein] + UTP = O-(5'-uridylyl)-L-seryl-[protein] + diphosphate</text>
        <dbReference type="Rhea" id="RHEA:64604"/>
        <dbReference type="Rhea" id="RHEA-COMP:9863"/>
        <dbReference type="Rhea" id="RHEA-COMP:16635"/>
        <dbReference type="ChEBI" id="CHEBI:29999"/>
        <dbReference type="ChEBI" id="CHEBI:33019"/>
        <dbReference type="ChEBI" id="CHEBI:46398"/>
        <dbReference type="ChEBI" id="CHEBI:156051"/>
    </reaction>
</comment>
<dbReference type="GO" id="GO:0000287">
    <property type="term" value="F:magnesium ion binding"/>
    <property type="evidence" value="ECO:0007669"/>
    <property type="project" value="UniProtKB-UniRule"/>
</dbReference>
<feature type="binding site" evidence="8">
    <location>
        <position position="216"/>
    </location>
    <ligand>
        <name>ATP</name>
        <dbReference type="ChEBI" id="CHEBI:30616"/>
    </ligand>
</feature>
<feature type="binding site" evidence="8">
    <location>
        <position position="302"/>
    </location>
    <ligand>
        <name>Mg(2+)</name>
        <dbReference type="ChEBI" id="CHEBI:18420"/>
    </ligand>
</feature>
<evidence type="ECO:0000313" key="9">
    <source>
        <dbReference type="EMBL" id="OTP66888.1"/>
    </source>
</evidence>
<evidence type="ECO:0000313" key="10">
    <source>
        <dbReference type="Proteomes" id="UP000194546"/>
    </source>
</evidence>
<dbReference type="GO" id="GO:0030145">
    <property type="term" value="F:manganese ion binding"/>
    <property type="evidence" value="ECO:0007669"/>
    <property type="project" value="UniProtKB-UniRule"/>
</dbReference>
<organism evidence="9 10">
    <name type="scientific">Caballeronia sordidicola</name>
    <name type="common">Burkholderia sordidicola</name>
    <dbReference type="NCBI Taxonomy" id="196367"/>
    <lineage>
        <taxon>Bacteria</taxon>
        <taxon>Pseudomonadati</taxon>
        <taxon>Pseudomonadota</taxon>
        <taxon>Betaproteobacteria</taxon>
        <taxon>Burkholderiales</taxon>
        <taxon>Burkholderiaceae</taxon>
        <taxon>Caballeronia</taxon>
    </lineage>
</organism>
<accession>A0A242M6R7</accession>
<comment type="catalytic activity">
    <reaction evidence="8">
        <text>L-threonyl-[protein] + ATP = 3-O-(5'-adenylyl)-L-threonyl-[protein] + diphosphate</text>
        <dbReference type="Rhea" id="RHEA:54292"/>
        <dbReference type="Rhea" id="RHEA-COMP:11060"/>
        <dbReference type="Rhea" id="RHEA-COMP:13847"/>
        <dbReference type="ChEBI" id="CHEBI:30013"/>
        <dbReference type="ChEBI" id="CHEBI:30616"/>
        <dbReference type="ChEBI" id="CHEBI:33019"/>
        <dbReference type="ChEBI" id="CHEBI:138113"/>
        <dbReference type="EC" id="2.7.7.108"/>
    </reaction>
</comment>
<keyword evidence="6 8" id="KW-0067">ATP-binding</keyword>
<keyword evidence="4 8" id="KW-0479">Metal-binding</keyword>
<dbReference type="GO" id="GO:0005524">
    <property type="term" value="F:ATP binding"/>
    <property type="evidence" value="ECO:0007669"/>
    <property type="project" value="UniProtKB-UniRule"/>
</dbReference>
<evidence type="ECO:0000256" key="4">
    <source>
        <dbReference type="ARBA" id="ARBA00022723"/>
    </source>
</evidence>
<comment type="catalytic activity">
    <reaction evidence="8">
        <text>L-seryl-[protein] + ATP = 3-O-(5'-adenylyl)-L-seryl-[protein] + diphosphate</text>
        <dbReference type="Rhea" id="RHEA:58120"/>
        <dbReference type="Rhea" id="RHEA-COMP:9863"/>
        <dbReference type="Rhea" id="RHEA-COMP:15073"/>
        <dbReference type="ChEBI" id="CHEBI:29999"/>
        <dbReference type="ChEBI" id="CHEBI:30616"/>
        <dbReference type="ChEBI" id="CHEBI:33019"/>
        <dbReference type="ChEBI" id="CHEBI:142516"/>
        <dbReference type="EC" id="2.7.7.108"/>
    </reaction>
</comment>
<evidence type="ECO:0000256" key="5">
    <source>
        <dbReference type="ARBA" id="ARBA00022741"/>
    </source>
</evidence>
<sequence>MSFSPSGMAVSAAAEAELTDSHAISDASSGPVSKLIGSMETDRRDSFVALGSAFLTRLPASPLPAPYLVGFSADTAAELGFNVGLNSTHAQDPAFIDYFTGNTTRDLPADELPYASVYSGHQFGVWAGQLGDGRAMGLGEIEHDGKRLELQLKGAGRTPYSRMGDGRAVLRSSIREYLCSEAMHHLGIPTTRALCVTGSDQPIRRETMETAAVVTRVAPSFVRFGHFEHFYTNDRLDELRKLADHVIDRFYPQCREADDPYLALLGEVTLRTADLMADWQAVGFCHGVMNTDNMSILGLTIDYGPFGFIDGFNANHICNHSDSQGRYAYKMQPQIGYWNLFCFAQALVPLFGPQYGEDARNEKIIEDAQRVLEGFRDRFAPALEQRMRAKLGLAEIGDGDDKLANRLFEVMNANRADFTLTFRNLAQLRKADASGDAPVRDLFLDRDAFDVWANEYRQRLSEETRGDEERAAAMNAVNPKFILRNHLAENAIRLAKEKDFSEVERLAQVLRHPFDEQPEFEAYAGLPPDWASDLEVSCSS</sequence>
<dbReference type="HAMAP" id="MF_00692">
    <property type="entry name" value="SelO"/>
    <property type="match status" value="1"/>
</dbReference>
<dbReference type="EC" id="2.7.7.108" evidence="8"/>
<dbReference type="EMBL" id="NBTY01000199">
    <property type="protein sequence ID" value="OTP66888.1"/>
    <property type="molecule type" value="Genomic_DNA"/>
</dbReference>
<comment type="caution">
    <text evidence="9">The sequence shown here is derived from an EMBL/GenBank/DDBJ whole genome shotgun (WGS) entry which is preliminary data.</text>
</comment>
<evidence type="ECO:0000256" key="6">
    <source>
        <dbReference type="ARBA" id="ARBA00022840"/>
    </source>
</evidence>
<keyword evidence="5 8" id="KW-0547">Nucleotide-binding</keyword>
<gene>
    <name evidence="8" type="primary">ydiU</name>
    <name evidence="8" type="synonym">selO</name>
    <name evidence="9" type="ORF">PAMC26510_34170</name>
</gene>
<feature type="binding site" evidence="8">
    <location>
        <position position="131"/>
    </location>
    <ligand>
        <name>ATP</name>
        <dbReference type="ChEBI" id="CHEBI:30616"/>
    </ligand>
</feature>
<comment type="catalytic activity">
    <reaction evidence="8">
        <text>L-histidyl-[protein] + UTP = N(tele)-(5'-uridylyl)-L-histidyl-[protein] + diphosphate</text>
        <dbReference type="Rhea" id="RHEA:83891"/>
        <dbReference type="Rhea" id="RHEA-COMP:9745"/>
        <dbReference type="Rhea" id="RHEA-COMP:20239"/>
        <dbReference type="ChEBI" id="CHEBI:29979"/>
        <dbReference type="ChEBI" id="CHEBI:33019"/>
        <dbReference type="ChEBI" id="CHEBI:46398"/>
        <dbReference type="ChEBI" id="CHEBI:233474"/>
    </reaction>
</comment>
<comment type="catalytic activity">
    <reaction evidence="8">
        <text>L-tyrosyl-[protein] + ATP = O-(5'-adenylyl)-L-tyrosyl-[protein] + diphosphate</text>
        <dbReference type="Rhea" id="RHEA:54288"/>
        <dbReference type="Rhea" id="RHEA-COMP:10136"/>
        <dbReference type="Rhea" id="RHEA-COMP:13846"/>
        <dbReference type="ChEBI" id="CHEBI:30616"/>
        <dbReference type="ChEBI" id="CHEBI:33019"/>
        <dbReference type="ChEBI" id="CHEBI:46858"/>
        <dbReference type="ChEBI" id="CHEBI:83624"/>
        <dbReference type="EC" id="2.7.7.108"/>
    </reaction>
</comment>
<dbReference type="PANTHER" id="PTHR32057">
    <property type="entry name" value="PROTEIN ADENYLYLTRANSFERASE SELO, MITOCHONDRIAL"/>
    <property type="match status" value="1"/>
</dbReference>
<feature type="binding site" evidence="8">
    <location>
        <position position="134"/>
    </location>
    <ligand>
        <name>ATP</name>
        <dbReference type="ChEBI" id="CHEBI:30616"/>
    </ligand>
</feature>
<feature type="binding site" evidence="8">
    <location>
        <position position="223"/>
    </location>
    <ligand>
        <name>ATP</name>
        <dbReference type="ChEBI" id="CHEBI:30616"/>
    </ligand>
</feature>
<dbReference type="NCBIfam" id="NF000658">
    <property type="entry name" value="PRK00029.1"/>
    <property type="match status" value="1"/>
</dbReference>
<feature type="active site" description="Proton acceptor" evidence="8">
    <location>
        <position position="292"/>
    </location>
</feature>
<keyword evidence="2 8" id="KW-0808">Transferase</keyword>
<keyword evidence="7 8" id="KW-0460">Magnesium</keyword>
<protein>
    <recommendedName>
        <fullName evidence="8">Protein nucleotidyltransferase YdiU</fullName>
        <ecNumber evidence="8">2.7.7.-</ecNumber>
    </recommendedName>
    <alternativeName>
        <fullName evidence="8">Protein adenylyltransferase YdiU</fullName>
        <ecNumber evidence="8">2.7.7.108</ecNumber>
    </alternativeName>
    <alternativeName>
        <fullName evidence="8">Protein uridylyltransferase YdiU</fullName>
        <ecNumber evidence="8">2.7.7.-</ecNumber>
    </alternativeName>
</protein>